<feature type="region of interest" description="Disordered" evidence="8">
    <location>
        <begin position="1"/>
        <end position="40"/>
    </location>
</feature>
<evidence type="ECO:0000256" key="2">
    <source>
        <dbReference type="ARBA" id="ARBA00022679"/>
    </source>
</evidence>
<evidence type="ECO:0000313" key="10">
    <source>
        <dbReference type="EMBL" id="MBL0424922.1"/>
    </source>
</evidence>
<comment type="function">
    <text evidence="7">Catalyzes the specific phosphorylation of the 3-hydroxyl group of shikimic acid using ATP as a cosubstrate.</text>
</comment>
<feature type="binding site" evidence="7">
    <location>
        <begin position="162"/>
        <end position="167"/>
    </location>
    <ligand>
        <name>ATP</name>
        <dbReference type="ChEBI" id="CHEBI:30616"/>
    </ligand>
</feature>
<dbReference type="HAMAP" id="MF_00109">
    <property type="entry name" value="Shikimate_kinase"/>
    <property type="match status" value="1"/>
</dbReference>
<dbReference type="EC" id="2.7.1.71" evidence="7"/>
<sequence length="328" mass="35715">MSSRILHSTGLTLSKEMPEGRGEPEGGAAPPPQPAEFTEKHPFLVRLGERVRSLRSGRGMTRRELAAAAGVSERHLANLELGVGNASVLILLQVAQALKSTPSDLLRDEARSPEWLLIRELLENQDEAKLRQVREAIATLVGAASPDAAGRPPRIALIGLRGAGKSTLGAMLAEDLGFPFLELSREIEKFAGCSIAEIQSLYGQNAYRRYERRAVEETIQIYPEAVIAVPGGLVAEPATFNLLLSHCTTVWLKAHPEDHMNRVASQGDLRPMAGNTEAMEDLKGILAHRAPFYAKAEMHLDTSARPLAETFVALRTMVRKALQTKGKP</sequence>
<keyword evidence="1 7" id="KW-0028">Amino-acid biosynthesis</keyword>
<comment type="caution">
    <text evidence="10">The sequence shown here is derived from an EMBL/GenBank/DDBJ whole genome shotgun (WGS) entry which is preliminary data.</text>
</comment>
<feature type="binding site" evidence="7">
    <location>
        <position position="166"/>
    </location>
    <ligand>
        <name>Mg(2+)</name>
        <dbReference type="ChEBI" id="CHEBI:18420"/>
    </ligand>
</feature>
<feature type="binding site" evidence="7">
    <location>
        <position position="270"/>
    </location>
    <ligand>
        <name>ATP</name>
        <dbReference type="ChEBI" id="CHEBI:30616"/>
    </ligand>
</feature>
<feature type="domain" description="HTH cro/C1-type" evidence="9">
    <location>
        <begin position="51"/>
        <end position="105"/>
    </location>
</feature>
<feature type="binding site" evidence="7">
    <location>
        <position position="208"/>
    </location>
    <ligand>
        <name>substrate</name>
    </ligand>
</feature>
<proteinExistence type="inferred from homology"/>
<accession>A0ABS1JKZ8</accession>
<dbReference type="InterPro" id="IPR027417">
    <property type="entry name" value="P-loop_NTPase"/>
</dbReference>
<evidence type="ECO:0000256" key="8">
    <source>
        <dbReference type="SAM" id="MobiDB-lite"/>
    </source>
</evidence>
<dbReference type="InterPro" id="IPR010982">
    <property type="entry name" value="Lambda_DNA-bd_dom_sf"/>
</dbReference>
<keyword evidence="3 7" id="KW-0547">Nucleotide-binding</keyword>
<dbReference type="PRINTS" id="PR01100">
    <property type="entry name" value="SHIKIMTKNASE"/>
</dbReference>
<dbReference type="PROSITE" id="PS50943">
    <property type="entry name" value="HTH_CROC1"/>
    <property type="match status" value="1"/>
</dbReference>
<evidence type="ECO:0000313" key="11">
    <source>
        <dbReference type="Proteomes" id="UP000622707"/>
    </source>
</evidence>
<comment type="similarity">
    <text evidence="7">Belongs to the shikimate kinase family.</text>
</comment>
<comment type="caution">
    <text evidence="7">Lacks conserved residue(s) required for the propagation of feature annotation.</text>
</comment>
<comment type="subunit">
    <text evidence="7">Monomer.</text>
</comment>
<dbReference type="SUPFAM" id="SSF52540">
    <property type="entry name" value="P-loop containing nucleoside triphosphate hydrolases"/>
    <property type="match status" value="1"/>
</dbReference>
<keyword evidence="4 7" id="KW-0418">Kinase</keyword>
<keyword evidence="7" id="KW-0460">Magnesium</keyword>
<dbReference type="Gene3D" id="1.10.260.40">
    <property type="entry name" value="lambda repressor-like DNA-binding domains"/>
    <property type="match status" value="1"/>
</dbReference>
<keyword evidence="7" id="KW-0963">Cytoplasm</keyword>
<keyword evidence="11" id="KW-1185">Reference proteome</keyword>
<evidence type="ECO:0000256" key="5">
    <source>
        <dbReference type="ARBA" id="ARBA00022840"/>
    </source>
</evidence>
<dbReference type="EMBL" id="JAEQND010000003">
    <property type="protein sequence ID" value="MBL0424922.1"/>
    <property type="molecule type" value="Genomic_DNA"/>
</dbReference>
<organism evidence="10 11">
    <name type="scientific">Ramlibacter alkalitolerans</name>
    <dbReference type="NCBI Taxonomy" id="2039631"/>
    <lineage>
        <taxon>Bacteria</taxon>
        <taxon>Pseudomonadati</taxon>
        <taxon>Pseudomonadota</taxon>
        <taxon>Betaproteobacteria</taxon>
        <taxon>Burkholderiales</taxon>
        <taxon>Comamonadaceae</taxon>
        <taxon>Ramlibacter</taxon>
    </lineage>
</organism>
<dbReference type="Pfam" id="PF01202">
    <property type="entry name" value="SKI"/>
    <property type="match status" value="1"/>
</dbReference>
<dbReference type="PANTHER" id="PTHR21087">
    <property type="entry name" value="SHIKIMATE KINASE"/>
    <property type="match status" value="1"/>
</dbReference>
<evidence type="ECO:0000256" key="4">
    <source>
        <dbReference type="ARBA" id="ARBA00022777"/>
    </source>
</evidence>
<dbReference type="CDD" id="cd00093">
    <property type="entry name" value="HTH_XRE"/>
    <property type="match status" value="1"/>
</dbReference>
<dbReference type="NCBIfam" id="NF006015">
    <property type="entry name" value="PRK08154.1"/>
    <property type="match status" value="1"/>
</dbReference>
<dbReference type="SUPFAM" id="SSF47413">
    <property type="entry name" value="lambda repressor-like DNA-binding domains"/>
    <property type="match status" value="1"/>
</dbReference>
<keyword evidence="5 7" id="KW-0067">ATP-binding</keyword>
<keyword evidence="6 7" id="KW-0057">Aromatic amino acid biosynthesis</keyword>
<evidence type="ECO:0000256" key="3">
    <source>
        <dbReference type="ARBA" id="ARBA00022741"/>
    </source>
</evidence>
<dbReference type="PANTHER" id="PTHR21087:SF16">
    <property type="entry name" value="SHIKIMATE KINASE 1, CHLOROPLASTIC"/>
    <property type="match status" value="1"/>
</dbReference>
<dbReference type="InterPro" id="IPR031322">
    <property type="entry name" value="Shikimate/glucono_kinase"/>
</dbReference>
<dbReference type="Gene3D" id="3.40.50.300">
    <property type="entry name" value="P-loop containing nucleotide triphosphate hydrolases"/>
    <property type="match status" value="1"/>
</dbReference>
<feature type="binding site" evidence="7">
    <location>
        <position position="305"/>
    </location>
    <ligand>
        <name>ATP</name>
        <dbReference type="ChEBI" id="CHEBI:30616"/>
    </ligand>
</feature>
<comment type="cofactor">
    <cofactor evidence="7">
        <name>Mg(2+)</name>
        <dbReference type="ChEBI" id="CHEBI:18420"/>
    </cofactor>
    <text evidence="7">Binds 1 Mg(2+) ion per subunit.</text>
</comment>
<evidence type="ECO:0000259" key="9">
    <source>
        <dbReference type="PROSITE" id="PS50943"/>
    </source>
</evidence>
<comment type="catalytic activity">
    <reaction evidence="7">
        <text>shikimate + ATP = 3-phosphoshikimate + ADP + H(+)</text>
        <dbReference type="Rhea" id="RHEA:13121"/>
        <dbReference type="ChEBI" id="CHEBI:15378"/>
        <dbReference type="ChEBI" id="CHEBI:30616"/>
        <dbReference type="ChEBI" id="CHEBI:36208"/>
        <dbReference type="ChEBI" id="CHEBI:145989"/>
        <dbReference type="ChEBI" id="CHEBI:456216"/>
        <dbReference type="EC" id="2.7.1.71"/>
    </reaction>
</comment>
<feature type="binding site" evidence="7">
    <location>
        <position position="289"/>
    </location>
    <ligand>
        <name>substrate</name>
    </ligand>
</feature>
<keyword evidence="7" id="KW-0479">Metal-binding</keyword>
<reference evidence="10 11" key="1">
    <citation type="journal article" date="2017" name="Int. J. Syst. Evol. Microbiol.">
        <title>Ramlibacter alkalitolerans sp. nov., alkali-tolerant bacterium isolated from soil of ginseng.</title>
        <authorList>
            <person name="Lee D.H."/>
            <person name="Cha C.J."/>
        </authorList>
    </citation>
    <scope>NUCLEOTIDE SEQUENCE [LARGE SCALE GENOMIC DNA]</scope>
    <source>
        <strain evidence="10 11">KACC 19305</strain>
    </source>
</reference>
<gene>
    <name evidence="7" type="primary">aroK</name>
    <name evidence="10" type="ORF">JI746_07370</name>
</gene>
<keyword evidence="2 7" id="KW-0808">Transferase</keyword>
<dbReference type="InterPro" id="IPR000623">
    <property type="entry name" value="Shikimate_kinase/TSH1"/>
</dbReference>
<name>A0ABS1JKZ8_9BURK</name>
<dbReference type="SMART" id="SM00530">
    <property type="entry name" value="HTH_XRE"/>
    <property type="match status" value="1"/>
</dbReference>
<evidence type="ECO:0000256" key="1">
    <source>
        <dbReference type="ARBA" id="ARBA00022605"/>
    </source>
</evidence>
<evidence type="ECO:0000256" key="7">
    <source>
        <dbReference type="HAMAP-Rule" id="MF_00109"/>
    </source>
</evidence>
<dbReference type="Pfam" id="PF01381">
    <property type="entry name" value="HTH_3"/>
    <property type="match status" value="1"/>
</dbReference>
<dbReference type="RefSeq" id="WP_201688147.1">
    <property type="nucleotide sequence ID" value="NZ_JAEQND010000003.1"/>
</dbReference>
<evidence type="ECO:0000256" key="6">
    <source>
        <dbReference type="ARBA" id="ARBA00023141"/>
    </source>
</evidence>
<feature type="binding site" evidence="7">
    <location>
        <position position="231"/>
    </location>
    <ligand>
        <name>substrate</name>
    </ligand>
</feature>
<protein>
    <recommendedName>
        <fullName evidence="7">Shikimate kinase</fullName>
        <shortName evidence="7">SK</shortName>
        <ecNumber evidence="7">2.7.1.71</ecNumber>
    </recommendedName>
</protein>
<feature type="compositionally biased region" description="Polar residues" evidence="8">
    <location>
        <begin position="1"/>
        <end position="12"/>
    </location>
</feature>
<dbReference type="Proteomes" id="UP000622707">
    <property type="component" value="Unassembled WGS sequence"/>
</dbReference>
<dbReference type="CDD" id="cd00464">
    <property type="entry name" value="SK"/>
    <property type="match status" value="1"/>
</dbReference>
<dbReference type="InterPro" id="IPR001387">
    <property type="entry name" value="Cro/C1-type_HTH"/>
</dbReference>
<comment type="pathway">
    <text evidence="7">Metabolic intermediate biosynthesis; chorismate biosynthesis; chorismate from D-erythrose 4-phosphate and phosphoenolpyruvate: step 5/7.</text>
</comment>
<comment type="subcellular location">
    <subcellularLocation>
        <location evidence="7">Cytoplasm</location>
    </subcellularLocation>
</comment>